<accession>A0A5S9R5Z1</accession>
<protein>
    <submittedName>
        <fullName evidence="10">Ribosome-associated ATPase</fullName>
    </submittedName>
</protein>
<name>A0A5S9R5Z1_9HYPH</name>
<evidence type="ECO:0000256" key="3">
    <source>
        <dbReference type="ARBA" id="ARBA00022692"/>
    </source>
</evidence>
<dbReference type="PANTHER" id="PTHR43038:SF4">
    <property type="entry name" value="RIBOSOME-ASSOCIATED ATPASE"/>
    <property type="match status" value="1"/>
</dbReference>
<evidence type="ECO:0000256" key="7">
    <source>
        <dbReference type="ARBA" id="ARBA00023136"/>
    </source>
</evidence>
<feature type="domain" description="ABC transporter" evidence="9">
    <location>
        <begin position="8"/>
        <end position="243"/>
    </location>
</feature>
<dbReference type="SUPFAM" id="SSF52540">
    <property type="entry name" value="P-loop containing nucleoside triphosphate hydrolases"/>
    <property type="match status" value="2"/>
</dbReference>
<keyword evidence="3 8" id="KW-0812">Transmembrane</keyword>
<comment type="similarity">
    <text evidence="2">Belongs to the ABC transporter superfamily.</text>
</comment>
<comment type="subcellular location">
    <subcellularLocation>
        <location evidence="1">Membrane</location>
        <topology evidence="1">Multi-pass membrane protein</topology>
    </subcellularLocation>
</comment>
<dbReference type="InterPro" id="IPR017871">
    <property type="entry name" value="ABC_transporter-like_CS"/>
</dbReference>
<reference evidence="10 11" key="1">
    <citation type="submission" date="2019-12" db="EMBL/GenBank/DDBJ databases">
        <authorList>
            <person name="Reyes-Prieto M."/>
        </authorList>
    </citation>
    <scope>NUCLEOTIDE SEQUENCE [LARGE SCALE GENOMIC DNA]</scope>
    <source>
        <strain evidence="10">HF14-78462</strain>
    </source>
</reference>
<evidence type="ECO:0000256" key="1">
    <source>
        <dbReference type="ARBA" id="ARBA00004141"/>
    </source>
</evidence>
<dbReference type="EMBL" id="CACSAS010000029">
    <property type="protein sequence ID" value="CAA0129107.1"/>
    <property type="molecule type" value="Genomic_DNA"/>
</dbReference>
<dbReference type="GO" id="GO:0140359">
    <property type="term" value="F:ABC-type transporter activity"/>
    <property type="evidence" value="ECO:0007669"/>
    <property type="project" value="InterPro"/>
</dbReference>
<dbReference type="SMART" id="SM00382">
    <property type="entry name" value="AAA"/>
    <property type="match status" value="2"/>
</dbReference>
<sequence>MEADPAAVSLSGVQHSYGKVVALRDLVLTIPAGCKLAIVGPDGVGKSTLLGLIAGVRRIQRGSVSVLGGDMASAAHRSEAAPRIAYMPQGLGRNLYPTLSVYENIDFFARLYSQPDERRRGRIDELMRVTGLFAFADRPAGKLSGGMKQKLGLCCALVHDPDHLILDEPTTGIDPLSRRQFWTLIARIQAERPTMTVIVATAYMEEAGAFDRIVAIDDGAIIADGSQAELLARTGAATLEQAYIELQRPERRGARVAPSVPRPEADGGPPAIVAEGLTMRFGDFTAVDHVSFRIERGEIFGFLGSNGCGKTTTMKMLTGLLPATEGRAELLGKPVDARDISTRTRIGYVSQSFSLYEELTVRGNLELHERLCGIGGKGLGERVEEALSRFELANVAGTLPDALPLGMRQRLQLAAACLHRPDVLILDEPTSGVDPAARDRFWSLLLEMSRRDGVTIFISTHFMNEAERCDRVSLMHAGRVLAVGAPSELQAARGAASLEDAFVAYLEDAAATGTEEAAVSDARSAVEPGSAMRDDDARAVQKPRLASMKRIWTFARREALELSRDRIRLAFALIGPLLLMAAFGYGISFDIEGLRYAVLDRDQSLESRAFLDQFSNSRYFVEQARLKEDVEIDRRLRAGELKFAVDIPPGFGRDLLQGHRPEVGFWLDGGNTFPAETARAYILGTLQTYAGELARAARSANGLPAETLRVEPRFRYNQDFRSVFAITPGSIMLLLIIFPAMLTALGVVREKEMGSIANVYASPATVGEYLLGKQLPYVAIGVLSVDFRREVTLDFH</sequence>
<dbReference type="InterPro" id="IPR047651">
    <property type="entry name" value="ABC2_perm_RbbA"/>
</dbReference>
<dbReference type="CDD" id="cd03230">
    <property type="entry name" value="ABC_DR_subfamily_A"/>
    <property type="match status" value="1"/>
</dbReference>
<dbReference type="PROSITE" id="PS00211">
    <property type="entry name" value="ABC_TRANSPORTER_1"/>
    <property type="match status" value="1"/>
</dbReference>
<organism evidence="10 11">
    <name type="scientific">Starkeya nomas</name>
    <dbReference type="NCBI Taxonomy" id="2666134"/>
    <lineage>
        <taxon>Bacteria</taxon>
        <taxon>Pseudomonadati</taxon>
        <taxon>Pseudomonadota</taxon>
        <taxon>Alphaproteobacteria</taxon>
        <taxon>Hyphomicrobiales</taxon>
        <taxon>Xanthobacteraceae</taxon>
        <taxon>Starkeya</taxon>
    </lineage>
</organism>
<keyword evidence="5" id="KW-0067">ATP-binding</keyword>
<dbReference type="GO" id="GO:0016887">
    <property type="term" value="F:ATP hydrolysis activity"/>
    <property type="evidence" value="ECO:0007669"/>
    <property type="project" value="InterPro"/>
</dbReference>
<keyword evidence="4" id="KW-0547">Nucleotide-binding</keyword>
<evidence type="ECO:0000313" key="10">
    <source>
        <dbReference type="EMBL" id="CAA0129107.1"/>
    </source>
</evidence>
<dbReference type="GO" id="GO:0005524">
    <property type="term" value="F:ATP binding"/>
    <property type="evidence" value="ECO:0007669"/>
    <property type="project" value="UniProtKB-KW"/>
</dbReference>
<evidence type="ECO:0000256" key="8">
    <source>
        <dbReference type="SAM" id="Phobius"/>
    </source>
</evidence>
<gene>
    <name evidence="10" type="primary">rbbA_3</name>
    <name evidence="10" type="ORF">STARVERO_04411</name>
</gene>
<dbReference type="RefSeq" id="WP_159602167.1">
    <property type="nucleotide sequence ID" value="NZ_CACSAS010000029.1"/>
</dbReference>
<proteinExistence type="inferred from homology"/>
<dbReference type="InterPro" id="IPR027417">
    <property type="entry name" value="P-loop_NTPase"/>
</dbReference>
<dbReference type="NCBIfam" id="NF033858">
    <property type="entry name" value="ABC2_perm_RbbA"/>
    <property type="match status" value="1"/>
</dbReference>
<dbReference type="InterPro" id="IPR003593">
    <property type="entry name" value="AAA+_ATPase"/>
</dbReference>
<evidence type="ECO:0000256" key="6">
    <source>
        <dbReference type="ARBA" id="ARBA00022989"/>
    </source>
</evidence>
<feature type="transmembrane region" description="Helical" evidence="8">
    <location>
        <begin position="723"/>
        <end position="748"/>
    </location>
</feature>
<dbReference type="InterPro" id="IPR013525">
    <property type="entry name" value="ABC2_TM"/>
</dbReference>
<dbReference type="PROSITE" id="PS50893">
    <property type="entry name" value="ABC_TRANSPORTER_2"/>
    <property type="match status" value="2"/>
</dbReference>
<dbReference type="GO" id="GO:0016020">
    <property type="term" value="C:membrane"/>
    <property type="evidence" value="ECO:0007669"/>
    <property type="project" value="UniProtKB-SubCell"/>
</dbReference>
<evidence type="ECO:0000256" key="4">
    <source>
        <dbReference type="ARBA" id="ARBA00022741"/>
    </source>
</evidence>
<dbReference type="PANTHER" id="PTHR43038">
    <property type="entry name" value="ATP-BINDING CASSETTE, SUB-FAMILY H, MEMBER 1"/>
    <property type="match status" value="1"/>
</dbReference>
<dbReference type="Gene3D" id="3.40.50.300">
    <property type="entry name" value="P-loop containing nucleotide triphosphate hydrolases"/>
    <property type="match status" value="2"/>
</dbReference>
<dbReference type="Pfam" id="PF12698">
    <property type="entry name" value="ABC2_membrane_3"/>
    <property type="match status" value="1"/>
</dbReference>
<keyword evidence="6 8" id="KW-1133">Transmembrane helix</keyword>
<evidence type="ECO:0000256" key="5">
    <source>
        <dbReference type="ARBA" id="ARBA00022840"/>
    </source>
</evidence>
<dbReference type="Pfam" id="PF00005">
    <property type="entry name" value="ABC_tran"/>
    <property type="match status" value="2"/>
</dbReference>
<evidence type="ECO:0000256" key="2">
    <source>
        <dbReference type="ARBA" id="ARBA00005417"/>
    </source>
</evidence>
<feature type="transmembrane region" description="Helical" evidence="8">
    <location>
        <begin position="567"/>
        <end position="587"/>
    </location>
</feature>
<keyword evidence="7 8" id="KW-0472">Membrane</keyword>
<dbReference type="AlphaFoldDB" id="A0A5S9R5Z1"/>
<dbReference type="Gene3D" id="3.40.1710.10">
    <property type="entry name" value="abc type-2 transporter like domain"/>
    <property type="match status" value="1"/>
</dbReference>
<evidence type="ECO:0000259" key="9">
    <source>
        <dbReference type="PROSITE" id="PS50893"/>
    </source>
</evidence>
<keyword evidence="11" id="KW-1185">Reference proteome</keyword>
<dbReference type="InterPro" id="IPR003439">
    <property type="entry name" value="ABC_transporter-like_ATP-bd"/>
</dbReference>
<evidence type="ECO:0000313" key="11">
    <source>
        <dbReference type="Proteomes" id="UP000433050"/>
    </source>
</evidence>
<feature type="domain" description="ABC transporter" evidence="9">
    <location>
        <begin position="272"/>
        <end position="502"/>
    </location>
</feature>
<dbReference type="Proteomes" id="UP000433050">
    <property type="component" value="Unassembled WGS sequence"/>
</dbReference>